<dbReference type="SUPFAM" id="SSF53448">
    <property type="entry name" value="Nucleotide-diphospho-sugar transferases"/>
    <property type="match status" value="1"/>
</dbReference>
<dbReference type="InterPro" id="IPR050486">
    <property type="entry name" value="Mannose-1P_guanyltransferase"/>
</dbReference>
<dbReference type="SUPFAM" id="SSF54631">
    <property type="entry name" value="CBS-domain pair"/>
    <property type="match status" value="1"/>
</dbReference>
<dbReference type="Pfam" id="PF00571">
    <property type="entry name" value="CBS"/>
    <property type="match status" value="1"/>
</dbReference>
<name>A0ABD7SSG9_VIBCL</name>
<sequence>MKYSLVLDENTSLKDVITALDAGGIGFLALVDVIGKLVGIITDGDLRRSILRNTTDLRSIINFTPTTMNSNTKRSAIIEQLRLLHRRHMPLVDSDNMLVNVFVLDELDTCSYKNYVVIMAGGLGTRLGELTNETPKPMLKIGDRPMLQHLIEQFRDQGFAKFIFCLNYKKEVIVDYFGDGKKFGVLIDYVVEPMRLGTAGALSLLKGFDLQQPFFVVNADVLTTLDFKALLDNHIQSNSVATMCVRSYDYAIPYGVVVSDKDKTITSIHEKPTYTFNVNAGIYVLQHSVLELIPNDTFYDMPTLFIQMTQMNIHAKIYEMNDYWVDIGKKEDLIKANNDLSLGKEGLI</sequence>
<dbReference type="InterPro" id="IPR046342">
    <property type="entry name" value="CBS_dom_sf"/>
</dbReference>
<dbReference type="PROSITE" id="PS51371">
    <property type="entry name" value="CBS"/>
    <property type="match status" value="1"/>
</dbReference>
<organism evidence="3 4">
    <name type="scientific">Vibrio cholerae</name>
    <dbReference type="NCBI Taxonomy" id="666"/>
    <lineage>
        <taxon>Bacteria</taxon>
        <taxon>Pseudomonadati</taxon>
        <taxon>Pseudomonadota</taxon>
        <taxon>Gammaproteobacteria</taxon>
        <taxon>Vibrionales</taxon>
        <taxon>Vibrionaceae</taxon>
        <taxon>Vibrio</taxon>
    </lineage>
</organism>
<dbReference type="InterPro" id="IPR005835">
    <property type="entry name" value="NTP_transferase_dom"/>
</dbReference>
<dbReference type="PANTHER" id="PTHR22572">
    <property type="entry name" value="SUGAR-1-PHOSPHATE GUANYL TRANSFERASE"/>
    <property type="match status" value="1"/>
</dbReference>
<keyword evidence="3" id="KW-0808">Transferase</keyword>
<comment type="caution">
    <text evidence="3">The sequence shown here is derived from an EMBL/GenBank/DDBJ whole genome shotgun (WGS) entry which is preliminary data.</text>
</comment>
<dbReference type="Gene3D" id="3.10.580.10">
    <property type="entry name" value="CBS-domain"/>
    <property type="match status" value="1"/>
</dbReference>
<gene>
    <name evidence="3" type="ORF">FXF03_04190</name>
</gene>
<dbReference type="InterPro" id="IPR029044">
    <property type="entry name" value="Nucleotide-diphossugar_trans"/>
</dbReference>
<proteinExistence type="predicted"/>
<dbReference type="EMBL" id="VSIJ01000016">
    <property type="protein sequence ID" value="TXX66806.1"/>
    <property type="molecule type" value="Genomic_DNA"/>
</dbReference>
<dbReference type="CDD" id="cd06426">
    <property type="entry name" value="NTP_transferase_like_2"/>
    <property type="match status" value="1"/>
</dbReference>
<feature type="domain" description="CBS" evidence="2">
    <location>
        <begin position="1"/>
        <end position="57"/>
    </location>
</feature>
<protein>
    <submittedName>
        <fullName evidence="3">NTP transferase domain-containing protein</fullName>
    </submittedName>
</protein>
<dbReference type="Pfam" id="PF00483">
    <property type="entry name" value="NTP_transferase"/>
    <property type="match status" value="1"/>
</dbReference>
<dbReference type="Gene3D" id="3.90.550.10">
    <property type="entry name" value="Spore Coat Polysaccharide Biosynthesis Protein SpsA, Chain A"/>
    <property type="match status" value="1"/>
</dbReference>
<dbReference type="GO" id="GO:0016740">
    <property type="term" value="F:transferase activity"/>
    <property type="evidence" value="ECO:0007669"/>
    <property type="project" value="UniProtKB-KW"/>
</dbReference>
<evidence type="ECO:0000313" key="4">
    <source>
        <dbReference type="Proteomes" id="UP000323819"/>
    </source>
</evidence>
<reference evidence="3 4" key="1">
    <citation type="submission" date="2019-06" db="EMBL/GenBank/DDBJ databases">
        <title>Vibrio cholerae phylogeny based on whole-genome sequencing reveals genetic diversity and population strucutre.</title>
        <authorList>
            <person name="Zhiqiu Y."/>
            <person name="Bin L."/>
            <person name="Lingyan J."/>
        </authorList>
    </citation>
    <scope>NUCLEOTIDE SEQUENCE [LARGE SCALE GENOMIC DNA]</scope>
    <source>
        <strain evidence="3 4">N2814</strain>
    </source>
</reference>
<dbReference type="AlphaFoldDB" id="A0ABD7SSG9"/>
<evidence type="ECO:0000256" key="1">
    <source>
        <dbReference type="PROSITE-ProRule" id="PRU00703"/>
    </source>
</evidence>
<dbReference type="SMART" id="SM00116">
    <property type="entry name" value="CBS"/>
    <property type="match status" value="1"/>
</dbReference>
<evidence type="ECO:0000259" key="2">
    <source>
        <dbReference type="PROSITE" id="PS51371"/>
    </source>
</evidence>
<evidence type="ECO:0000313" key="3">
    <source>
        <dbReference type="EMBL" id="TXX66806.1"/>
    </source>
</evidence>
<dbReference type="Proteomes" id="UP000323819">
    <property type="component" value="Unassembled WGS sequence"/>
</dbReference>
<dbReference type="InterPro" id="IPR000644">
    <property type="entry name" value="CBS_dom"/>
</dbReference>
<keyword evidence="1" id="KW-0129">CBS domain</keyword>
<accession>A0ABD7SSG9</accession>